<accession>A0A9Q0R9B0</accession>
<evidence type="ECO:0000256" key="1">
    <source>
        <dbReference type="SAM" id="MobiDB-lite"/>
    </source>
</evidence>
<dbReference type="AlphaFoldDB" id="A0A9Q0R9B0"/>
<name>A0A9Q0R9B0_ANAIG</name>
<protein>
    <submittedName>
        <fullName evidence="3">Uncharacterized protein</fullName>
    </submittedName>
</protein>
<evidence type="ECO:0000313" key="3">
    <source>
        <dbReference type="EMBL" id="KAJ5071922.1"/>
    </source>
</evidence>
<keyword evidence="2" id="KW-0812">Transmembrane</keyword>
<dbReference type="Proteomes" id="UP001149090">
    <property type="component" value="Unassembled WGS sequence"/>
</dbReference>
<sequence>MVESTQKTEQIDPEDFQKTETDFDSTKKELEKIILQSKDLKEKHDTIKSEYENRVSKRNAQKRNKIILASIPVILISGSLAAKYFGLIDFNFKVKK</sequence>
<comment type="caution">
    <text evidence="3">The sequence shown here is derived from an EMBL/GenBank/DDBJ whole genome shotgun (WGS) entry which is preliminary data.</text>
</comment>
<gene>
    <name evidence="3" type="ORF">M0811_09821</name>
</gene>
<evidence type="ECO:0000256" key="2">
    <source>
        <dbReference type="SAM" id="Phobius"/>
    </source>
</evidence>
<keyword evidence="2" id="KW-0472">Membrane</keyword>
<reference evidence="3" key="1">
    <citation type="submission" date="2022-10" db="EMBL/GenBank/DDBJ databases">
        <title>Novel sulphate-reducing endosymbionts in the free-living metamonad Anaeramoeba.</title>
        <authorList>
            <person name="Jerlstrom-Hultqvist J."/>
            <person name="Cepicka I."/>
            <person name="Gallot-Lavallee L."/>
            <person name="Salas-Leiva D."/>
            <person name="Curtis B.A."/>
            <person name="Zahonova K."/>
            <person name="Pipaliya S."/>
            <person name="Dacks J."/>
            <person name="Roger A.J."/>
        </authorList>
    </citation>
    <scope>NUCLEOTIDE SEQUENCE</scope>
    <source>
        <strain evidence="3">BMAN</strain>
    </source>
</reference>
<evidence type="ECO:0000313" key="4">
    <source>
        <dbReference type="Proteomes" id="UP001149090"/>
    </source>
</evidence>
<keyword evidence="4" id="KW-1185">Reference proteome</keyword>
<feature type="region of interest" description="Disordered" evidence="1">
    <location>
        <begin position="1"/>
        <end position="26"/>
    </location>
</feature>
<feature type="compositionally biased region" description="Basic and acidic residues" evidence="1">
    <location>
        <begin position="15"/>
        <end position="26"/>
    </location>
</feature>
<feature type="transmembrane region" description="Helical" evidence="2">
    <location>
        <begin position="66"/>
        <end position="86"/>
    </location>
</feature>
<dbReference type="EMBL" id="JAPDFW010000084">
    <property type="protein sequence ID" value="KAJ5071922.1"/>
    <property type="molecule type" value="Genomic_DNA"/>
</dbReference>
<keyword evidence="2" id="KW-1133">Transmembrane helix</keyword>
<proteinExistence type="predicted"/>
<organism evidence="3 4">
    <name type="scientific">Anaeramoeba ignava</name>
    <name type="common">Anaerobic marine amoeba</name>
    <dbReference type="NCBI Taxonomy" id="1746090"/>
    <lineage>
        <taxon>Eukaryota</taxon>
        <taxon>Metamonada</taxon>
        <taxon>Anaeramoebidae</taxon>
        <taxon>Anaeramoeba</taxon>
    </lineage>
</organism>